<evidence type="ECO:0000256" key="2">
    <source>
        <dbReference type="ARBA" id="ARBA00022884"/>
    </source>
</evidence>
<dbReference type="EMBL" id="CP000724">
    <property type="protein sequence ID" value="ABR46280.1"/>
    <property type="molecule type" value="Genomic_DNA"/>
</dbReference>
<protein>
    <recommendedName>
        <fullName evidence="5">Large ribosomal subunit protein bL25</fullName>
    </recommendedName>
    <alternativeName>
        <fullName evidence="5">General stress protein CTC</fullName>
    </alternativeName>
</protein>
<dbReference type="GO" id="GO:0022625">
    <property type="term" value="C:cytosolic large ribosomal subunit"/>
    <property type="evidence" value="ECO:0007669"/>
    <property type="project" value="TreeGrafter"/>
</dbReference>
<feature type="domain" description="Large ribosomal subunit protein bL25 L25" evidence="6">
    <location>
        <begin position="6"/>
        <end position="92"/>
    </location>
</feature>
<proteinExistence type="inferred from homology"/>
<dbReference type="Gene3D" id="2.40.240.10">
    <property type="entry name" value="Ribosomal Protein L25, Chain P"/>
    <property type="match status" value="1"/>
</dbReference>
<dbReference type="KEGG" id="amt:Amet_0037"/>
<dbReference type="InterPro" id="IPR011035">
    <property type="entry name" value="Ribosomal_bL25/Gln-tRNA_synth"/>
</dbReference>
<dbReference type="Pfam" id="PF01386">
    <property type="entry name" value="Ribosomal_L25p"/>
    <property type="match status" value="1"/>
</dbReference>
<evidence type="ECO:0000256" key="5">
    <source>
        <dbReference type="HAMAP-Rule" id="MF_01334"/>
    </source>
</evidence>
<evidence type="ECO:0000259" key="7">
    <source>
        <dbReference type="Pfam" id="PF14693"/>
    </source>
</evidence>
<dbReference type="GO" id="GO:0006412">
    <property type="term" value="P:translation"/>
    <property type="evidence" value="ECO:0007669"/>
    <property type="project" value="UniProtKB-UniRule"/>
</dbReference>
<dbReference type="InterPro" id="IPR037121">
    <property type="entry name" value="Ribosomal_bL25_C"/>
</dbReference>
<comment type="function">
    <text evidence="5">This is one of the proteins that binds to the 5S RNA in the ribosome where it forms part of the central protuberance.</text>
</comment>
<dbReference type="AlphaFoldDB" id="A6TJB2"/>
<dbReference type="HAMAP" id="MF_01334">
    <property type="entry name" value="Ribosomal_bL25_CTC"/>
    <property type="match status" value="1"/>
</dbReference>
<dbReference type="Pfam" id="PF14693">
    <property type="entry name" value="Ribosomal_TL5_C"/>
    <property type="match status" value="1"/>
</dbReference>
<dbReference type="SUPFAM" id="SSF50715">
    <property type="entry name" value="Ribosomal protein L25-like"/>
    <property type="match status" value="1"/>
</dbReference>
<dbReference type="NCBIfam" id="TIGR00731">
    <property type="entry name" value="bL25_bact_ctc"/>
    <property type="match status" value="1"/>
</dbReference>
<dbReference type="OrthoDB" id="9790002at2"/>
<evidence type="ECO:0000313" key="9">
    <source>
        <dbReference type="Proteomes" id="UP000001572"/>
    </source>
</evidence>
<dbReference type="PANTHER" id="PTHR33284">
    <property type="entry name" value="RIBOSOMAL PROTEIN L25/GLN-TRNA SYNTHETASE, ANTI-CODON-BINDING DOMAIN-CONTAINING PROTEIN"/>
    <property type="match status" value="1"/>
</dbReference>
<name>A6TJB2_ALKMQ</name>
<feature type="domain" description="Large ribosomal subunit protein bL25 beta" evidence="7">
    <location>
        <begin position="100"/>
        <end position="182"/>
    </location>
</feature>
<dbReference type="InterPro" id="IPR020056">
    <property type="entry name" value="Rbsml_bL25/Gln-tRNA_synth_N"/>
</dbReference>
<organism evidence="8 9">
    <name type="scientific">Alkaliphilus metalliredigens (strain QYMF)</name>
    <dbReference type="NCBI Taxonomy" id="293826"/>
    <lineage>
        <taxon>Bacteria</taxon>
        <taxon>Bacillati</taxon>
        <taxon>Bacillota</taxon>
        <taxon>Clostridia</taxon>
        <taxon>Peptostreptococcales</taxon>
        <taxon>Natronincolaceae</taxon>
        <taxon>Alkaliphilus</taxon>
    </lineage>
</organism>
<comment type="subunit">
    <text evidence="5">Part of the 50S ribosomal subunit; part of the 5S rRNA/L5/L18/L25 subcomplex. Contacts the 5S rRNA. Binds to the 5S rRNA independently of L5 and L18.</text>
</comment>
<gene>
    <name evidence="5" type="primary">rplY</name>
    <name evidence="5" type="synonym">ctc</name>
    <name evidence="8" type="ordered locus">Amet_0037</name>
</gene>
<evidence type="ECO:0000313" key="8">
    <source>
        <dbReference type="EMBL" id="ABR46280.1"/>
    </source>
</evidence>
<dbReference type="InterPro" id="IPR020057">
    <property type="entry name" value="Ribosomal_bL25_b-dom"/>
</dbReference>
<dbReference type="HOGENOM" id="CLU_075939_0_1_9"/>
<dbReference type="RefSeq" id="WP_011971189.1">
    <property type="nucleotide sequence ID" value="NC_009633.1"/>
</dbReference>
<dbReference type="InterPro" id="IPR029751">
    <property type="entry name" value="Ribosomal_L25_dom"/>
</dbReference>
<dbReference type="CDD" id="cd00495">
    <property type="entry name" value="Ribosomal_L25_TL5_CTC"/>
    <property type="match status" value="1"/>
</dbReference>
<dbReference type="Proteomes" id="UP000001572">
    <property type="component" value="Chromosome"/>
</dbReference>
<evidence type="ECO:0000256" key="4">
    <source>
        <dbReference type="ARBA" id="ARBA00023274"/>
    </source>
</evidence>
<comment type="similarity">
    <text evidence="5">Belongs to the bacterial ribosomal protein bL25 family. CTC subfamily.</text>
</comment>
<dbReference type="Gene3D" id="2.170.120.20">
    <property type="entry name" value="Ribosomal protein L25, beta domain"/>
    <property type="match status" value="1"/>
</dbReference>
<keyword evidence="4 5" id="KW-0687">Ribonucleoprotein</keyword>
<evidence type="ECO:0000256" key="3">
    <source>
        <dbReference type="ARBA" id="ARBA00022980"/>
    </source>
</evidence>
<dbReference type="eggNOG" id="COG1825">
    <property type="taxonomic scope" value="Bacteria"/>
</dbReference>
<evidence type="ECO:0000256" key="1">
    <source>
        <dbReference type="ARBA" id="ARBA00022730"/>
    </source>
</evidence>
<keyword evidence="2 5" id="KW-0694">RNA-binding</keyword>
<evidence type="ECO:0000259" key="6">
    <source>
        <dbReference type="Pfam" id="PF01386"/>
    </source>
</evidence>
<dbReference type="PANTHER" id="PTHR33284:SF1">
    <property type="entry name" value="RIBOSOMAL PROTEIN L25_GLN-TRNA SYNTHETASE, ANTI-CODON-BINDING DOMAIN-CONTAINING PROTEIN"/>
    <property type="match status" value="1"/>
</dbReference>
<accession>A6TJB2</accession>
<dbReference type="InterPro" id="IPR020930">
    <property type="entry name" value="Ribosomal_uL5_bac-type"/>
</dbReference>
<dbReference type="STRING" id="293826.Amet_0037"/>
<dbReference type="GO" id="GO:0003735">
    <property type="term" value="F:structural constituent of ribosome"/>
    <property type="evidence" value="ECO:0007669"/>
    <property type="project" value="InterPro"/>
</dbReference>
<keyword evidence="9" id="KW-1185">Reference proteome</keyword>
<keyword evidence="3 5" id="KW-0689">Ribosomal protein</keyword>
<reference evidence="9" key="1">
    <citation type="journal article" date="2016" name="Genome Announc.">
        <title>Complete genome sequence of Alkaliphilus metalliredigens strain QYMF, an alkaliphilic and metal-reducing bacterium isolated from borax-contaminated leachate ponds.</title>
        <authorList>
            <person name="Hwang C."/>
            <person name="Copeland A."/>
            <person name="Lucas S."/>
            <person name="Lapidus A."/>
            <person name="Barry K."/>
            <person name="Detter J.C."/>
            <person name="Glavina Del Rio T."/>
            <person name="Hammon N."/>
            <person name="Israni S."/>
            <person name="Dalin E."/>
            <person name="Tice H."/>
            <person name="Pitluck S."/>
            <person name="Chertkov O."/>
            <person name="Brettin T."/>
            <person name="Bruce D."/>
            <person name="Han C."/>
            <person name="Schmutz J."/>
            <person name="Larimer F."/>
            <person name="Land M.L."/>
            <person name="Hauser L."/>
            <person name="Kyrpides N."/>
            <person name="Mikhailova N."/>
            <person name="Ye Q."/>
            <person name="Zhou J."/>
            <person name="Richardson P."/>
            <person name="Fields M.W."/>
        </authorList>
    </citation>
    <scope>NUCLEOTIDE SEQUENCE [LARGE SCALE GENOMIC DNA]</scope>
    <source>
        <strain evidence="9">QYMF</strain>
    </source>
</reference>
<dbReference type="InterPro" id="IPR001021">
    <property type="entry name" value="Ribosomal_bL25_long"/>
</dbReference>
<sequence>MGTPILKYTIREEAGTGGASKARRAGEVPAVLYSKGEVTQPVYLNTKELEKILSIYGGSSRIALDHEGKKCFAIIKEIQKNMLKNSLLHVDLQKLDENQKIRMTIPIYILNKEAVETLAEIVQIQQDEVEIQAYPRDLPEKIEVDASLLKDQANLTMKDLNIVGNTAIEILDDLENVVATLAYTSRPVETEEESVEEALV</sequence>
<keyword evidence="1 5" id="KW-0699">rRNA-binding</keyword>
<dbReference type="GO" id="GO:0008097">
    <property type="term" value="F:5S rRNA binding"/>
    <property type="evidence" value="ECO:0007669"/>
    <property type="project" value="InterPro"/>
</dbReference>